<organism evidence="1 2">
    <name type="scientific">Pleuronectes platessa</name>
    <name type="common">European plaice</name>
    <dbReference type="NCBI Taxonomy" id="8262"/>
    <lineage>
        <taxon>Eukaryota</taxon>
        <taxon>Metazoa</taxon>
        <taxon>Chordata</taxon>
        <taxon>Craniata</taxon>
        <taxon>Vertebrata</taxon>
        <taxon>Euteleostomi</taxon>
        <taxon>Actinopterygii</taxon>
        <taxon>Neopterygii</taxon>
        <taxon>Teleostei</taxon>
        <taxon>Neoteleostei</taxon>
        <taxon>Acanthomorphata</taxon>
        <taxon>Carangaria</taxon>
        <taxon>Pleuronectiformes</taxon>
        <taxon>Pleuronectoidei</taxon>
        <taxon>Pleuronectidae</taxon>
        <taxon>Pleuronectes</taxon>
    </lineage>
</organism>
<sequence length="84" mass="8837">MLLHPPTPSSWSPLINALQSLSGIEVFTTQRGLVFAVPAEELQPHQRTTGTEMPAAPVAMVSDLRGGGGGVEMDGAAVIIRRSE</sequence>
<dbReference type="AlphaFoldDB" id="A0A9N7V7J5"/>
<proteinExistence type="predicted"/>
<comment type="caution">
    <text evidence="1">The sequence shown here is derived from an EMBL/GenBank/DDBJ whole genome shotgun (WGS) entry which is preliminary data.</text>
</comment>
<evidence type="ECO:0000313" key="1">
    <source>
        <dbReference type="EMBL" id="CAB1445591.1"/>
    </source>
</evidence>
<protein>
    <submittedName>
        <fullName evidence="1">Uncharacterized protein</fullName>
    </submittedName>
</protein>
<dbReference type="EMBL" id="CADEAL010003713">
    <property type="protein sequence ID" value="CAB1445591.1"/>
    <property type="molecule type" value="Genomic_DNA"/>
</dbReference>
<accession>A0A9N7V7J5</accession>
<name>A0A9N7V7J5_PLEPL</name>
<keyword evidence="2" id="KW-1185">Reference proteome</keyword>
<dbReference type="Proteomes" id="UP001153269">
    <property type="component" value="Unassembled WGS sequence"/>
</dbReference>
<reference evidence="1" key="1">
    <citation type="submission" date="2020-03" db="EMBL/GenBank/DDBJ databases">
        <authorList>
            <person name="Weist P."/>
        </authorList>
    </citation>
    <scope>NUCLEOTIDE SEQUENCE</scope>
</reference>
<gene>
    <name evidence="1" type="ORF">PLEPLA_LOCUS33322</name>
</gene>
<evidence type="ECO:0000313" key="2">
    <source>
        <dbReference type="Proteomes" id="UP001153269"/>
    </source>
</evidence>